<proteinExistence type="predicted"/>
<dbReference type="AlphaFoldDB" id="X6MNB3"/>
<feature type="non-terminal residue" evidence="1">
    <location>
        <position position="317"/>
    </location>
</feature>
<reference evidence="1 2" key="1">
    <citation type="journal article" date="2013" name="Curr. Biol.">
        <title>The Genome of the Foraminiferan Reticulomyxa filosa.</title>
        <authorList>
            <person name="Glockner G."/>
            <person name="Hulsmann N."/>
            <person name="Schleicher M."/>
            <person name="Noegel A.A."/>
            <person name="Eichinger L."/>
            <person name="Gallinger C."/>
            <person name="Pawlowski J."/>
            <person name="Sierra R."/>
            <person name="Euteneuer U."/>
            <person name="Pillet L."/>
            <person name="Moustafa A."/>
            <person name="Platzer M."/>
            <person name="Groth M."/>
            <person name="Szafranski K."/>
            <person name="Schliwa M."/>
        </authorList>
    </citation>
    <scope>NUCLEOTIDE SEQUENCE [LARGE SCALE GENOMIC DNA]</scope>
</reference>
<evidence type="ECO:0000313" key="1">
    <source>
        <dbReference type="EMBL" id="ETO14595.1"/>
    </source>
</evidence>
<organism evidence="1 2">
    <name type="scientific">Reticulomyxa filosa</name>
    <dbReference type="NCBI Taxonomy" id="46433"/>
    <lineage>
        <taxon>Eukaryota</taxon>
        <taxon>Sar</taxon>
        <taxon>Rhizaria</taxon>
        <taxon>Retaria</taxon>
        <taxon>Foraminifera</taxon>
        <taxon>Monothalamids</taxon>
        <taxon>Reticulomyxidae</taxon>
        <taxon>Reticulomyxa</taxon>
    </lineage>
</organism>
<name>X6MNB3_RETFI</name>
<dbReference type="EMBL" id="ASPP01019931">
    <property type="protein sequence ID" value="ETO14595.1"/>
    <property type="molecule type" value="Genomic_DNA"/>
</dbReference>
<accession>X6MNB3</accession>
<protein>
    <submittedName>
        <fullName evidence="1">Uncharacterized protein</fullName>
    </submittedName>
</protein>
<gene>
    <name evidence="1" type="ORF">RFI_22772</name>
</gene>
<dbReference type="Proteomes" id="UP000023152">
    <property type="component" value="Unassembled WGS sequence"/>
</dbReference>
<keyword evidence="2" id="KW-1185">Reference proteome</keyword>
<evidence type="ECO:0000313" key="2">
    <source>
        <dbReference type="Proteomes" id="UP000023152"/>
    </source>
</evidence>
<comment type="caution">
    <text evidence="1">The sequence shown here is derived from an EMBL/GenBank/DDBJ whole genome shotgun (WGS) entry which is preliminary data.</text>
</comment>
<sequence length="317" mass="36603">MKGEVVEPIIKIANGKMTKRVSNDVFYGDFEVEQNNSNICVHCDGKNTSHSVSSQSVISLIKIQSGSSSTLNAVTIPNHLIKTTNNWTSFQIAVRAAEDIRTEIREALSGENNLLQTLTNQSQTDISSVSYYISLSKKKNIRRYSVLHNNNNNNKVEWKRSCSSAFDNNNNLKDELSPWDFFVIVKYISQECGANLNTLTRNVLTRCLEDYRRISSLSHWDLFCLIPCLNYLRSIQSNISDTRFFKDQNIESQEESKENNMKEMILDILQTDLRIRQSRDITPEIFTESYVFQLLHNQQDHELSHSILQFLFEQNKQ</sequence>